<dbReference type="InterPro" id="IPR012902">
    <property type="entry name" value="N_methyl_site"/>
</dbReference>
<gene>
    <name evidence="12" type="ORF">OS145_04790</name>
</gene>
<dbReference type="Pfam" id="PF02501">
    <property type="entry name" value="T2SSI"/>
    <property type="match status" value="1"/>
</dbReference>
<reference evidence="12 13" key="1">
    <citation type="submission" date="2006-01" db="EMBL/GenBank/DDBJ databases">
        <authorList>
            <person name="Brettar I."/>
            <person name="Hofle M."/>
            <person name="Ferriera S."/>
            <person name="Johnson J."/>
            <person name="Kravitz S."/>
            <person name="Halpern A."/>
            <person name="Remington K."/>
            <person name="Beeson K."/>
            <person name="Tran B."/>
            <person name="Rogers Y.-H."/>
            <person name="Friedman R."/>
            <person name="Venter J.C."/>
        </authorList>
    </citation>
    <scope>NUCLEOTIDE SEQUENCE [LARGE SCALE GENOMIC DNA]</scope>
    <source>
        <strain evidence="12 13">OS145</strain>
    </source>
</reference>
<evidence type="ECO:0000313" key="12">
    <source>
        <dbReference type="EMBL" id="EAQ31409.1"/>
    </source>
</evidence>
<keyword evidence="7" id="KW-1133">Transmembrane helix</keyword>
<dbReference type="InterPro" id="IPR010052">
    <property type="entry name" value="T2SS_protein-GspI"/>
</dbReference>
<keyword evidence="3" id="KW-1003">Cell membrane</keyword>
<evidence type="ECO:0000259" key="11">
    <source>
        <dbReference type="Pfam" id="PF02501"/>
    </source>
</evidence>
<comment type="similarity">
    <text evidence="2 9">Belongs to the GSP I family.</text>
</comment>
<evidence type="ECO:0000256" key="2">
    <source>
        <dbReference type="ARBA" id="ARBA00008358"/>
    </source>
</evidence>
<comment type="function">
    <text evidence="9">Component of the type II secretion system required for the energy-dependent secretion of extracellular factors such as proteases and toxins from the periplasm.</text>
</comment>
<evidence type="ECO:0000313" key="13">
    <source>
        <dbReference type="Proteomes" id="UP000016543"/>
    </source>
</evidence>
<keyword evidence="8" id="KW-0472">Membrane</keyword>
<dbReference type="Proteomes" id="UP000016543">
    <property type="component" value="Unassembled WGS sequence"/>
</dbReference>
<keyword evidence="5 9" id="KW-0997">Cell inner membrane</keyword>
<keyword evidence="6" id="KW-0812">Transmembrane</keyword>
<dbReference type="Gene3D" id="3.30.1300.30">
    <property type="entry name" value="GSPII I/J protein-like"/>
    <property type="match status" value="1"/>
</dbReference>
<dbReference type="SUPFAM" id="SSF54523">
    <property type="entry name" value="Pili subunits"/>
    <property type="match status" value="1"/>
</dbReference>
<dbReference type="NCBIfam" id="TIGR01707">
    <property type="entry name" value="gspI"/>
    <property type="match status" value="1"/>
</dbReference>
<comment type="subunit">
    <text evidence="9">Type II secretion is composed of four main components: the outer membrane complex, the inner membrane complex, the cytoplasmic secretion ATPase and the periplasm-spanning pseudopilus.</text>
</comment>
<proteinExistence type="inferred from homology"/>
<comment type="caution">
    <text evidence="12">The sequence shown here is derived from an EMBL/GenBank/DDBJ whole genome shotgun (WGS) entry which is preliminary data.</text>
</comment>
<organism evidence="12 13">
    <name type="scientific">Idiomarina baltica OS145</name>
    <dbReference type="NCBI Taxonomy" id="314276"/>
    <lineage>
        <taxon>Bacteria</taxon>
        <taxon>Pseudomonadati</taxon>
        <taxon>Pseudomonadota</taxon>
        <taxon>Gammaproteobacteria</taxon>
        <taxon>Alteromonadales</taxon>
        <taxon>Idiomarinaceae</taxon>
        <taxon>Idiomarina</taxon>
    </lineage>
</organism>
<evidence type="ECO:0000256" key="8">
    <source>
        <dbReference type="ARBA" id="ARBA00023136"/>
    </source>
</evidence>
<dbReference type="RefSeq" id="WP_006956920.1">
    <property type="nucleotide sequence ID" value="NZ_CH672410.1"/>
</dbReference>
<evidence type="ECO:0000256" key="4">
    <source>
        <dbReference type="ARBA" id="ARBA00022481"/>
    </source>
</evidence>
<protein>
    <recommendedName>
        <fullName evidence="9">Type II secretion system protein I</fullName>
        <shortName evidence="9">T2SS minor pseudopilin I</shortName>
    </recommendedName>
</protein>
<keyword evidence="4 9" id="KW-0488">Methylation</keyword>
<comment type="subcellular location">
    <subcellularLocation>
        <location evidence="1 9">Cell inner membrane</location>
        <topology evidence="1 9">Single-pass membrane protein</topology>
    </subcellularLocation>
</comment>
<dbReference type="PROSITE" id="PS00409">
    <property type="entry name" value="PROKAR_NTER_METHYL"/>
    <property type="match status" value="1"/>
</dbReference>
<comment type="PTM">
    <text evidence="9">Cleaved by prepilin peptidase.</text>
</comment>
<dbReference type="InterPro" id="IPR045584">
    <property type="entry name" value="Pilin-like"/>
</dbReference>
<sequence length="133" mass="14821">MKRNNRGFTLIEVMVAIAIFAMAALAAVSAASGHLNSLSTIQQRTFAQYVAANRLTELNLTTTWPIKDNQRGSERQGGVEWQWRQQVVETVTPNVVAVTIEVTQGEQDYQWARLTQYIRKPQLADTDGGDNAL</sequence>
<dbReference type="PANTHER" id="PTHR38779">
    <property type="entry name" value="TYPE II SECRETION SYSTEM PROTEIN I-RELATED"/>
    <property type="match status" value="1"/>
</dbReference>
<evidence type="ECO:0000256" key="1">
    <source>
        <dbReference type="ARBA" id="ARBA00004377"/>
    </source>
</evidence>
<dbReference type="InterPro" id="IPR003413">
    <property type="entry name" value="T2SS_GspI_C"/>
</dbReference>
<evidence type="ECO:0000256" key="3">
    <source>
        <dbReference type="ARBA" id="ARBA00022475"/>
    </source>
</evidence>
<evidence type="ECO:0000256" key="7">
    <source>
        <dbReference type="ARBA" id="ARBA00022989"/>
    </source>
</evidence>
<evidence type="ECO:0000256" key="10">
    <source>
        <dbReference type="SAM" id="SignalP"/>
    </source>
</evidence>
<feature type="domain" description="Type II secretion system protein GspI C-terminal" evidence="11">
    <location>
        <begin position="42"/>
        <end position="118"/>
    </location>
</feature>
<dbReference type="PANTHER" id="PTHR38779:SF2">
    <property type="entry name" value="TYPE II SECRETION SYSTEM PROTEIN I-RELATED"/>
    <property type="match status" value="1"/>
</dbReference>
<feature type="chain" id="PRO_5045746324" description="Type II secretion system protein I" evidence="10">
    <location>
        <begin position="27"/>
        <end position="133"/>
    </location>
</feature>
<name>A0ABM9WKF0_9GAMM</name>
<accession>A0ABM9WKF0</accession>
<dbReference type="EMBL" id="AAMX01000017">
    <property type="protein sequence ID" value="EAQ31409.1"/>
    <property type="molecule type" value="Genomic_DNA"/>
</dbReference>
<keyword evidence="10" id="KW-0732">Signal</keyword>
<dbReference type="Pfam" id="PF07963">
    <property type="entry name" value="N_methyl"/>
    <property type="match status" value="1"/>
</dbReference>
<feature type="signal peptide" evidence="10">
    <location>
        <begin position="1"/>
        <end position="26"/>
    </location>
</feature>
<evidence type="ECO:0000256" key="6">
    <source>
        <dbReference type="ARBA" id="ARBA00022692"/>
    </source>
</evidence>
<evidence type="ECO:0000256" key="9">
    <source>
        <dbReference type="RuleBase" id="RU368030"/>
    </source>
</evidence>
<evidence type="ECO:0000256" key="5">
    <source>
        <dbReference type="ARBA" id="ARBA00022519"/>
    </source>
</evidence>
<keyword evidence="13" id="KW-1185">Reference proteome</keyword>
<dbReference type="NCBIfam" id="TIGR02532">
    <property type="entry name" value="IV_pilin_GFxxxE"/>
    <property type="match status" value="1"/>
</dbReference>